<reference evidence="3" key="1">
    <citation type="submission" date="2020-06" db="EMBL/GenBank/DDBJ databases">
        <authorList>
            <person name="Li T."/>
            <person name="Hu X."/>
            <person name="Zhang T."/>
            <person name="Song X."/>
            <person name="Zhang H."/>
            <person name="Dai N."/>
            <person name="Sheng W."/>
            <person name="Hou X."/>
            <person name="Wei L."/>
        </authorList>
    </citation>
    <scope>NUCLEOTIDE SEQUENCE</scope>
    <source>
        <strain evidence="3">3651</strain>
        <tissue evidence="3">Leaf</tissue>
    </source>
</reference>
<proteinExistence type="predicted"/>
<gene>
    <name evidence="3" type="ORF">Salat_1444100</name>
</gene>
<dbReference type="Proteomes" id="UP001293254">
    <property type="component" value="Unassembled WGS sequence"/>
</dbReference>
<comment type="caution">
    <text evidence="3">The sequence shown here is derived from an EMBL/GenBank/DDBJ whole genome shotgun (WGS) entry which is preliminary data.</text>
</comment>
<organism evidence="3 4">
    <name type="scientific">Sesamum alatum</name>
    <dbReference type="NCBI Taxonomy" id="300844"/>
    <lineage>
        <taxon>Eukaryota</taxon>
        <taxon>Viridiplantae</taxon>
        <taxon>Streptophyta</taxon>
        <taxon>Embryophyta</taxon>
        <taxon>Tracheophyta</taxon>
        <taxon>Spermatophyta</taxon>
        <taxon>Magnoliopsida</taxon>
        <taxon>eudicotyledons</taxon>
        <taxon>Gunneridae</taxon>
        <taxon>Pentapetalae</taxon>
        <taxon>asterids</taxon>
        <taxon>lamiids</taxon>
        <taxon>Lamiales</taxon>
        <taxon>Pedaliaceae</taxon>
        <taxon>Sesamum</taxon>
    </lineage>
</organism>
<evidence type="ECO:0000313" key="3">
    <source>
        <dbReference type="EMBL" id="KAK4426754.1"/>
    </source>
</evidence>
<accession>A0AAE2CLX4</accession>
<dbReference type="AlphaFoldDB" id="A0AAE2CLX4"/>
<name>A0AAE2CLX4_9LAMI</name>
<keyword evidence="1" id="KW-0175">Coiled coil</keyword>
<evidence type="ECO:0008006" key="5">
    <source>
        <dbReference type="Google" id="ProtNLM"/>
    </source>
</evidence>
<feature type="coiled-coil region" evidence="1">
    <location>
        <begin position="231"/>
        <end position="265"/>
    </location>
</feature>
<dbReference type="EMBL" id="JACGWO010000005">
    <property type="protein sequence ID" value="KAK4426754.1"/>
    <property type="molecule type" value="Genomic_DNA"/>
</dbReference>
<protein>
    <recommendedName>
        <fullName evidence="5">Phospholipase-like protein</fullName>
    </recommendedName>
</protein>
<keyword evidence="4" id="KW-1185">Reference proteome</keyword>
<evidence type="ECO:0000256" key="1">
    <source>
        <dbReference type="SAM" id="Coils"/>
    </source>
</evidence>
<feature type="region of interest" description="Disordered" evidence="2">
    <location>
        <begin position="1"/>
        <end position="72"/>
    </location>
</feature>
<sequence>MVKKEENANFCLPDSWVGPPSGPDAPSGFLSQPPKSSTSAAVESSRNQNPSSQENGFSHGESPDPTGQPRCTSRKRLLPQFYSPSPAREVSGPIHGIALNNRMNLGMDPKILQHVAKALRYMAGSEACLDKTKVLKPVSSDIDKTLLHTLKAINKKHGDITQNCSLELDCMKTLVLLGICKGREEHEGELQWLHDRLDEINVVVILSEAAKGMVDERNRRLENIDNRKKEMSMCKVEVERLMSEIEGIEDQLAREVIMVDQLNRKIGAQISEF</sequence>
<evidence type="ECO:0000313" key="4">
    <source>
        <dbReference type="Proteomes" id="UP001293254"/>
    </source>
</evidence>
<reference evidence="3" key="2">
    <citation type="journal article" date="2024" name="Plant">
        <title>Genomic evolution and insights into agronomic trait innovations of Sesamum species.</title>
        <authorList>
            <person name="Miao H."/>
            <person name="Wang L."/>
            <person name="Qu L."/>
            <person name="Liu H."/>
            <person name="Sun Y."/>
            <person name="Le M."/>
            <person name="Wang Q."/>
            <person name="Wei S."/>
            <person name="Zheng Y."/>
            <person name="Lin W."/>
            <person name="Duan Y."/>
            <person name="Cao H."/>
            <person name="Xiong S."/>
            <person name="Wang X."/>
            <person name="Wei L."/>
            <person name="Li C."/>
            <person name="Ma Q."/>
            <person name="Ju M."/>
            <person name="Zhao R."/>
            <person name="Li G."/>
            <person name="Mu C."/>
            <person name="Tian Q."/>
            <person name="Mei H."/>
            <person name="Zhang T."/>
            <person name="Gao T."/>
            <person name="Zhang H."/>
        </authorList>
    </citation>
    <scope>NUCLEOTIDE SEQUENCE</scope>
    <source>
        <strain evidence="3">3651</strain>
    </source>
</reference>
<evidence type="ECO:0000256" key="2">
    <source>
        <dbReference type="SAM" id="MobiDB-lite"/>
    </source>
</evidence>
<feature type="compositionally biased region" description="Polar residues" evidence="2">
    <location>
        <begin position="29"/>
        <end position="56"/>
    </location>
</feature>